<reference evidence="2 3" key="1">
    <citation type="submission" date="2023-11" db="EMBL/GenBank/DDBJ databases">
        <authorList>
            <person name="Xu M."/>
            <person name="Jiang T."/>
        </authorList>
    </citation>
    <scope>NUCLEOTIDE SEQUENCE [LARGE SCALE GENOMIC DNA]</scope>
    <source>
        <strain evidence="2 3">SD</strain>
    </source>
</reference>
<dbReference type="EMBL" id="JAXAVX010000011">
    <property type="protein sequence ID" value="MDX8153131.1"/>
    <property type="molecule type" value="Genomic_DNA"/>
</dbReference>
<evidence type="ECO:0000313" key="2">
    <source>
        <dbReference type="EMBL" id="MDX8153131.1"/>
    </source>
</evidence>
<gene>
    <name evidence="2" type="ORF">SK069_16155</name>
</gene>
<feature type="region of interest" description="Disordered" evidence="1">
    <location>
        <begin position="1"/>
        <end position="34"/>
    </location>
</feature>
<keyword evidence="3" id="KW-1185">Reference proteome</keyword>
<comment type="caution">
    <text evidence="2">The sequence shown here is derived from an EMBL/GenBank/DDBJ whole genome shotgun (WGS) entry which is preliminary data.</text>
</comment>
<feature type="compositionally biased region" description="Low complexity" evidence="1">
    <location>
        <begin position="7"/>
        <end position="17"/>
    </location>
</feature>
<evidence type="ECO:0000256" key="1">
    <source>
        <dbReference type="SAM" id="MobiDB-lite"/>
    </source>
</evidence>
<organism evidence="2 3">
    <name type="scientific">Patulibacter brassicae</name>
    <dbReference type="NCBI Taxonomy" id="1705717"/>
    <lineage>
        <taxon>Bacteria</taxon>
        <taxon>Bacillati</taxon>
        <taxon>Actinomycetota</taxon>
        <taxon>Thermoleophilia</taxon>
        <taxon>Solirubrobacterales</taxon>
        <taxon>Patulibacteraceae</taxon>
        <taxon>Patulibacter</taxon>
    </lineage>
</organism>
<proteinExistence type="predicted"/>
<dbReference type="Proteomes" id="UP001277761">
    <property type="component" value="Unassembled WGS sequence"/>
</dbReference>
<evidence type="ECO:0000313" key="3">
    <source>
        <dbReference type="Proteomes" id="UP001277761"/>
    </source>
</evidence>
<name>A0ABU4VMR1_9ACTN</name>
<protein>
    <submittedName>
        <fullName evidence="2">Uncharacterized protein</fullName>
    </submittedName>
</protein>
<dbReference type="RefSeq" id="WP_319955282.1">
    <property type="nucleotide sequence ID" value="NZ_JAXAVX010000011.1"/>
</dbReference>
<accession>A0ABU4VMR1</accession>
<sequence length="90" mass="10415">MPRPGRARPVPGALRRLGAPRPAQVHADGQGRPRLVDGEPIEAVVETWLLEDRWWTDAPLRRRMWEVVTVGGRVIVLHRDLVTGRWWRVR</sequence>